<gene>
    <name evidence="8" type="ORF">C440_13724</name>
</gene>
<evidence type="ECO:0000256" key="2">
    <source>
        <dbReference type="ARBA" id="ARBA00022475"/>
    </source>
</evidence>
<feature type="transmembrane region" description="Helical" evidence="7">
    <location>
        <begin position="35"/>
        <end position="63"/>
    </location>
</feature>
<evidence type="ECO:0000256" key="7">
    <source>
        <dbReference type="SAM" id="Phobius"/>
    </source>
</evidence>
<keyword evidence="2" id="KW-1003">Cell membrane</keyword>
<dbReference type="PANTHER" id="PTHR30482">
    <property type="entry name" value="HIGH-AFFINITY BRANCHED-CHAIN AMINO ACID TRANSPORT SYSTEM PERMEASE"/>
    <property type="match status" value="1"/>
</dbReference>
<accession>M0I5Z0</accession>
<feature type="compositionally biased region" description="Low complexity" evidence="6">
    <location>
        <begin position="128"/>
        <end position="141"/>
    </location>
</feature>
<dbReference type="Pfam" id="PF02653">
    <property type="entry name" value="BPD_transp_2"/>
    <property type="match status" value="1"/>
</dbReference>
<evidence type="ECO:0000256" key="3">
    <source>
        <dbReference type="ARBA" id="ARBA00022692"/>
    </source>
</evidence>
<keyword evidence="4 7" id="KW-1133">Transmembrane helix</keyword>
<evidence type="ECO:0000313" key="8">
    <source>
        <dbReference type="EMBL" id="ELZ91377.1"/>
    </source>
</evidence>
<sequence>MQAFVVGSVVMAIAGAFYAHLNLDIDPTDLVPLTTFYIWIAVILGGTGSNRGAVVGAAVVIAIREGTRFLNDIAFIGNLGLDVAPLRLLFVGILIILIMRYRQDGLLPPKDELIWPAAKEDSSSASRGATATDGGVVTDGTTSGGPSDGGENQ</sequence>
<feature type="compositionally biased region" description="Gly residues" evidence="6">
    <location>
        <begin position="142"/>
        <end position="153"/>
    </location>
</feature>
<dbReference type="InterPro" id="IPR001851">
    <property type="entry name" value="ABC_transp_permease"/>
</dbReference>
<dbReference type="EMBL" id="AOLN01000018">
    <property type="protein sequence ID" value="ELZ91377.1"/>
    <property type="molecule type" value="Genomic_DNA"/>
</dbReference>
<keyword evidence="3 7" id="KW-0812">Transmembrane</keyword>
<feature type="transmembrane region" description="Helical" evidence="7">
    <location>
        <begin position="75"/>
        <end position="99"/>
    </location>
</feature>
<dbReference type="GO" id="GO:0015658">
    <property type="term" value="F:branched-chain amino acid transmembrane transporter activity"/>
    <property type="evidence" value="ECO:0007669"/>
    <property type="project" value="InterPro"/>
</dbReference>
<dbReference type="PANTHER" id="PTHR30482:SF10">
    <property type="entry name" value="HIGH-AFFINITY BRANCHED-CHAIN AMINO ACID TRANSPORT PROTEIN BRAE"/>
    <property type="match status" value="1"/>
</dbReference>
<dbReference type="PATRIC" id="fig|662479.7.peg.2775"/>
<feature type="region of interest" description="Disordered" evidence="6">
    <location>
        <begin position="118"/>
        <end position="153"/>
    </location>
</feature>
<evidence type="ECO:0000256" key="4">
    <source>
        <dbReference type="ARBA" id="ARBA00022989"/>
    </source>
</evidence>
<keyword evidence="5 7" id="KW-0472">Membrane</keyword>
<comment type="subcellular location">
    <subcellularLocation>
        <location evidence="1">Cell membrane</location>
        <topology evidence="1">Multi-pass membrane protein</topology>
    </subcellularLocation>
</comment>
<evidence type="ECO:0000313" key="9">
    <source>
        <dbReference type="Proteomes" id="UP000011550"/>
    </source>
</evidence>
<dbReference type="InterPro" id="IPR043428">
    <property type="entry name" value="LivM-like"/>
</dbReference>
<evidence type="ECO:0000256" key="6">
    <source>
        <dbReference type="SAM" id="MobiDB-lite"/>
    </source>
</evidence>
<keyword evidence="9" id="KW-1185">Reference proteome</keyword>
<reference evidence="8 9" key="1">
    <citation type="journal article" date="2014" name="PLoS Genet.">
        <title>Phylogenetically driven sequencing of extremely halophilic archaea reveals strategies for static and dynamic osmo-response.</title>
        <authorList>
            <person name="Becker E.A."/>
            <person name="Seitzer P.M."/>
            <person name="Tritt A."/>
            <person name="Larsen D."/>
            <person name="Krusor M."/>
            <person name="Yao A.I."/>
            <person name="Wu D."/>
            <person name="Madern D."/>
            <person name="Eisen J.A."/>
            <person name="Darling A.E."/>
            <person name="Facciotti M.T."/>
        </authorList>
    </citation>
    <scope>NUCLEOTIDE SEQUENCE [LARGE SCALE GENOMIC DNA]</scope>
    <source>
        <strain evidence="8 9">ATCC BAA-1512</strain>
    </source>
</reference>
<comment type="caution">
    <text evidence="8">The sequence shown here is derived from an EMBL/GenBank/DDBJ whole genome shotgun (WGS) entry which is preliminary data.</text>
</comment>
<proteinExistence type="predicted"/>
<dbReference type="STRING" id="662479.C440_13724"/>
<protein>
    <submittedName>
        <fullName evidence="8">Branched-chain amino acid ABC transporter permease</fullName>
    </submittedName>
</protein>
<dbReference type="GO" id="GO:0005886">
    <property type="term" value="C:plasma membrane"/>
    <property type="evidence" value="ECO:0007669"/>
    <property type="project" value="UniProtKB-SubCell"/>
</dbReference>
<dbReference type="AlphaFoldDB" id="M0I5Z0"/>
<name>M0I5Z0_9EURY</name>
<evidence type="ECO:0000256" key="1">
    <source>
        <dbReference type="ARBA" id="ARBA00004651"/>
    </source>
</evidence>
<organism evidence="8 9">
    <name type="scientific">Haloferax mucosum ATCC BAA-1512</name>
    <dbReference type="NCBI Taxonomy" id="662479"/>
    <lineage>
        <taxon>Archaea</taxon>
        <taxon>Methanobacteriati</taxon>
        <taxon>Methanobacteriota</taxon>
        <taxon>Stenosarchaea group</taxon>
        <taxon>Halobacteria</taxon>
        <taxon>Halobacteriales</taxon>
        <taxon>Haloferacaceae</taxon>
        <taxon>Haloferax</taxon>
    </lineage>
</organism>
<dbReference type="Proteomes" id="UP000011550">
    <property type="component" value="Unassembled WGS sequence"/>
</dbReference>
<evidence type="ECO:0000256" key="5">
    <source>
        <dbReference type="ARBA" id="ARBA00023136"/>
    </source>
</evidence>